<dbReference type="EMBL" id="HBUF01346245">
    <property type="protein sequence ID" value="CAG6709596.1"/>
    <property type="molecule type" value="Transcribed_RNA"/>
</dbReference>
<dbReference type="AlphaFoldDB" id="A0A8D8ULX9"/>
<name>A0A8D8ULX9_9HEMI</name>
<protein>
    <submittedName>
        <fullName evidence="2">Uncharacterized protein</fullName>
    </submittedName>
</protein>
<evidence type="ECO:0000256" key="1">
    <source>
        <dbReference type="SAM" id="Phobius"/>
    </source>
</evidence>
<evidence type="ECO:0000313" key="2">
    <source>
        <dbReference type="EMBL" id="CAG6709596.1"/>
    </source>
</evidence>
<proteinExistence type="predicted"/>
<keyword evidence="1" id="KW-0812">Transmembrane</keyword>
<organism evidence="2">
    <name type="scientific">Cacopsylla melanoneura</name>
    <dbReference type="NCBI Taxonomy" id="428564"/>
    <lineage>
        <taxon>Eukaryota</taxon>
        <taxon>Metazoa</taxon>
        <taxon>Ecdysozoa</taxon>
        <taxon>Arthropoda</taxon>
        <taxon>Hexapoda</taxon>
        <taxon>Insecta</taxon>
        <taxon>Pterygota</taxon>
        <taxon>Neoptera</taxon>
        <taxon>Paraneoptera</taxon>
        <taxon>Hemiptera</taxon>
        <taxon>Sternorrhyncha</taxon>
        <taxon>Psylloidea</taxon>
        <taxon>Psyllidae</taxon>
        <taxon>Psyllinae</taxon>
        <taxon>Cacopsylla</taxon>
    </lineage>
</organism>
<keyword evidence="1" id="KW-0472">Membrane</keyword>
<accession>A0A8D8ULX9</accession>
<reference evidence="2" key="1">
    <citation type="submission" date="2021-05" db="EMBL/GenBank/DDBJ databases">
        <authorList>
            <person name="Alioto T."/>
            <person name="Alioto T."/>
            <person name="Gomez Garrido J."/>
        </authorList>
    </citation>
    <scope>NUCLEOTIDE SEQUENCE</scope>
</reference>
<keyword evidence="1" id="KW-1133">Transmembrane helix</keyword>
<sequence length="106" mass="12141">MQQINITEEEAQDRRVWRGKKASRLQMTLAVSKHTNYSSSESDPNIQFFSLEVKLGISVLGIPSSIILAYGLTFRIGIKRVILEMWRLFIKVHELSNRLAAGIFTF</sequence>
<feature type="transmembrane region" description="Helical" evidence="1">
    <location>
        <begin position="55"/>
        <end position="78"/>
    </location>
</feature>